<sequence>MTSRILFCEAARAPTRRAGGTRRDARAPPGRPARAADPYSYVAGSIPRPPRDSASGQKNSIVVIVPNSSLLTQPSRRAAHALFTPPLGLGFREKTPWNSVSLISRLTLALCLSAYGPRDCIAVAILTDFF</sequence>
<evidence type="ECO:0000313" key="2">
    <source>
        <dbReference type="EMBL" id="GBP15131.1"/>
    </source>
</evidence>
<dbReference type="Proteomes" id="UP000299102">
    <property type="component" value="Unassembled WGS sequence"/>
</dbReference>
<evidence type="ECO:0000313" key="3">
    <source>
        <dbReference type="Proteomes" id="UP000299102"/>
    </source>
</evidence>
<name>A0A4C1TNG9_EUMVA</name>
<keyword evidence="3" id="KW-1185">Reference proteome</keyword>
<comment type="caution">
    <text evidence="2">The sequence shown here is derived from an EMBL/GenBank/DDBJ whole genome shotgun (WGS) entry which is preliminary data.</text>
</comment>
<gene>
    <name evidence="2" type="ORF">EVAR_11431_1</name>
</gene>
<proteinExistence type="predicted"/>
<dbReference type="EMBL" id="BGZK01000069">
    <property type="protein sequence ID" value="GBP15131.1"/>
    <property type="molecule type" value="Genomic_DNA"/>
</dbReference>
<accession>A0A4C1TNG9</accession>
<feature type="region of interest" description="Disordered" evidence="1">
    <location>
        <begin position="12"/>
        <end position="41"/>
    </location>
</feature>
<reference evidence="2 3" key="1">
    <citation type="journal article" date="2019" name="Commun. Biol.">
        <title>The bagworm genome reveals a unique fibroin gene that provides high tensile strength.</title>
        <authorList>
            <person name="Kono N."/>
            <person name="Nakamura H."/>
            <person name="Ohtoshi R."/>
            <person name="Tomita M."/>
            <person name="Numata K."/>
            <person name="Arakawa K."/>
        </authorList>
    </citation>
    <scope>NUCLEOTIDE SEQUENCE [LARGE SCALE GENOMIC DNA]</scope>
</reference>
<protein>
    <submittedName>
        <fullName evidence="2">Uncharacterized protein</fullName>
    </submittedName>
</protein>
<dbReference type="AlphaFoldDB" id="A0A4C1TNG9"/>
<organism evidence="2 3">
    <name type="scientific">Eumeta variegata</name>
    <name type="common">Bagworm moth</name>
    <name type="synonym">Eumeta japonica</name>
    <dbReference type="NCBI Taxonomy" id="151549"/>
    <lineage>
        <taxon>Eukaryota</taxon>
        <taxon>Metazoa</taxon>
        <taxon>Ecdysozoa</taxon>
        <taxon>Arthropoda</taxon>
        <taxon>Hexapoda</taxon>
        <taxon>Insecta</taxon>
        <taxon>Pterygota</taxon>
        <taxon>Neoptera</taxon>
        <taxon>Endopterygota</taxon>
        <taxon>Lepidoptera</taxon>
        <taxon>Glossata</taxon>
        <taxon>Ditrysia</taxon>
        <taxon>Tineoidea</taxon>
        <taxon>Psychidae</taxon>
        <taxon>Oiketicinae</taxon>
        <taxon>Eumeta</taxon>
    </lineage>
</organism>
<evidence type="ECO:0000256" key="1">
    <source>
        <dbReference type="SAM" id="MobiDB-lite"/>
    </source>
</evidence>